<accession>A0ABQ4WCH2</accession>
<comment type="caution">
    <text evidence="1">The sequence shown here is derived from an EMBL/GenBank/DDBJ whole genome shotgun (WGS) entry which is preliminary data.</text>
</comment>
<sequence length="119" mass="13275">MAPPTELFPSDVDYVKFFMDSFTHPLFKKMAYLESNFIIGTLLTAYENFYPFTLIDIPVLEVGIPSQGSAIHSKFRNLGNSIPIKELTKGMSGTRSLLDAVQLADTLGTTAFFLEMLTK</sequence>
<organism evidence="1 2">
    <name type="scientific">Tanacetum coccineum</name>
    <dbReference type="NCBI Taxonomy" id="301880"/>
    <lineage>
        <taxon>Eukaryota</taxon>
        <taxon>Viridiplantae</taxon>
        <taxon>Streptophyta</taxon>
        <taxon>Embryophyta</taxon>
        <taxon>Tracheophyta</taxon>
        <taxon>Spermatophyta</taxon>
        <taxon>Magnoliopsida</taxon>
        <taxon>eudicotyledons</taxon>
        <taxon>Gunneridae</taxon>
        <taxon>Pentapetalae</taxon>
        <taxon>asterids</taxon>
        <taxon>campanulids</taxon>
        <taxon>Asterales</taxon>
        <taxon>Asteraceae</taxon>
        <taxon>Asteroideae</taxon>
        <taxon>Anthemideae</taxon>
        <taxon>Anthemidinae</taxon>
        <taxon>Tanacetum</taxon>
    </lineage>
</organism>
<evidence type="ECO:0000313" key="2">
    <source>
        <dbReference type="Proteomes" id="UP001151760"/>
    </source>
</evidence>
<keyword evidence="2" id="KW-1185">Reference proteome</keyword>
<reference evidence="1" key="2">
    <citation type="submission" date="2022-01" db="EMBL/GenBank/DDBJ databases">
        <authorList>
            <person name="Yamashiro T."/>
            <person name="Shiraishi A."/>
            <person name="Satake H."/>
            <person name="Nakayama K."/>
        </authorList>
    </citation>
    <scope>NUCLEOTIDE SEQUENCE</scope>
</reference>
<name>A0ABQ4WCH2_9ASTR</name>
<protein>
    <submittedName>
        <fullName evidence="1">Uncharacterized protein</fullName>
    </submittedName>
</protein>
<evidence type="ECO:0000313" key="1">
    <source>
        <dbReference type="EMBL" id="GJS50570.1"/>
    </source>
</evidence>
<gene>
    <name evidence="1" type="ORF">Tco_0623932</name>
</gene>
<dbReference type="EMBL" id="BQNB010008525">
    <property type="protein sequence ID" value="GJS50570.1"/>
    <property type="molecule type" value="Genomic_DNA"/>
</dbReference>
<proteinExistence type="predicted"/>
<dbReference type="Proteomes" id="UP001151760">
    <property type="component" value="Unassembled WGS sequence"/>
</dbReference>
<reference evidence="1" key="1">
    <citation type="journal article" date="2022" name="Int. J. Mol. Sci.">
        <title>Draft Genome of Tanacetum Coccineum: Genomic Comparison of Closely Related Tanacetum-Family Plants.</title>
        <authorList>
            <person name="Yamashiro T."/>
            <person name="Shiraishi A."/>
            <person name="Nakayama K."/>
            <person name="Satake H."/>
        </authorList>
    </citation>
    <scope>NUCLEOTIDE SEQUENCE</scope>
</reference>